<dbReference type="InterPro" id="IPR050829">
    <property type="entry name" value="CorA_MIT"/>
</dbReference>
<dbReference type="PANTHER" id="PTHR47685:SF1">
    <property type="entry name" value="MAGNESIUM TRANSPORT PROTEIN CORA"/>
    <property type="match status" value="1"/>
</dbReference>
<organism evidence="2 3">
    <name type="scientific">Bombardia bombarda</name>
    <dbReference type="NCBI Taxonomy" id="252184"/>
    <lineage>
        <taxon>Eukaryota</taxon>
        <taxon>Fungi</taxon>
        <taxon>Dikarya</taxon>
        <taxon>Ascomycota</taxon>
        <taxon>Pezizomycotina</taxon>
        <taxon>Sordariomycetes</taxon>
        <taxon>Sordariomycetidae</taxon>
        <taxon>Sordariales</taxon>
        <taxon>Lasiosphaeriaceae</taxon>
        <taxon>Bombardia</taxon>
    </lineage>
</organism>
<dbReference type="Gene3D" id="1.20.58.340">
    <property type="entry name" value="Magnesium transport protein CorA, transmembrane region"/>
    <property type="match status" value="1"/>
</dbReference>
<evidence type="ECO:0000313" key="2">
    <source>
        <dbReference type="EMBL" id="KAK0615556.1"/>
    </source>
</evidence>
<keyword evidence="1" id="KW-0472">Membrane</keyword>
<sequence length="626" mass="72958">MLDGPTNHEGKTALQCVPAIRHDVKEAISHAVKKESQDHFKGPSVTLTRSFNHGKACEKFFIDFRFCHNPENGDVKTGSFRRSVYDIIYSPGSQDQKLGEFQRHERAFFNFTRLNGSQPRLKDTWRWVHIPSNNMTWIIDLIKVLYQSEEDRWYMRKFIEDNMWARREGHSKAYHRIPHAEGYSRPESPTASSRQVSLVVPYIDFESEQYLNRTTTDPETLDRSYYQGLDQENLAKRDIDQVVFKWFKSLQNGNVDVDRDSGTEHQDMRPKLLMVHQLWLWKLDERTIITALPQRWHDGSEDTLFDMILSSLTSGECKSPDSLIHHVLLQCLKFPDEFYHAGVHHHILDIFQSWIASQTNSEVLLFQDFRRFLKKSNSASAQSSHDDNDNALSIEQEISIIYEVKDILEELFILRQLFSKQKELVESFYRISPSVLGDIVRRSRIDAFIDGTKRLEEMAKRTLDSLDYLVSMKQTQSSLNETKLAYKQADVANLEAKKSRKLNNYIMLFTIVTVAFTPLSFMTSLFALTISEFPHNDDGEARYTSSWITSRLCEYLLDFLSTSLMAQYSMLVKLDVQYPMINNCVVTSRRGTRQFACHHGRFFPSTEQQTTFGRKGFELDGERIPY</sequence>
<evidence type="ECO:0000256" key="1">
    <source>
        <dbReference type="SAM" id="Phobius"/>
    </source>
</evidence>
<dbReference type="Proteomes" id="UP001174934">
    <property type="component" value="Unassembled WGS sequence"/>
</dbReference>
<dbReference type="GO" id="GO:0046873">
    <property type="term" value="F:metal ion transmembrane transporter activity"/>
    <property type="evidence" value="ECO:0007669"/>
    <property type="project" value="InterPro"/>
</dbReference>
<dbReference type="EMBL" id="JAULSR010000006">
    <property type="protein sequence ID" value="KAK0615556.1"/>
    <property type="molecule type" value="Genomic_DNA"/>
</dbReference>
<proteinExistence type="predicted"/>
<dbReference type="InterPro" id="IPR002523">
    <property type="entry name" value="MgTranspt_CorA/ZnTranspt_ZntB"/>
</dbReference>
<dbReference type="GO" id="GO:0016020">
    <property type="term" value="C:membrane"/>
    <property type="evidence" value="ECO:0007669"/>
    <property type="project" value="InterPro"/>
</dbReference>
<protein>
    <submittedName>
        <fullName evidence="2">Uncharacterized protein</fullName>
    </submittedName>
</protein>
<keyword evidence="1" id="KW-1133">Transmembrane helix</keyword>
<keyword evidence="1" id="KW-0812">Transmembrane</keyword>
<dbReference type="AlphaFoldDB" id="A0AA39WHM6"/>
<keyword evidence="3" id="KW-1185">Reference proteome</keyword>
<reference evidence="2" key="1">
    <citation type="submission" date="2023-06" db="EMBL/GenBank/DDBJ databases">
        <title>Genome-scale phylogeny and comparative genomics of the fungal order Sordariales.</title>
        <authorList>
            <consortium name="Lawrence Berkeley National Laboratory"/>
            <person name="Hensen N."/>
            <person name="Bonometti L."/>
            <person name="Westerberg I."/>
            <person name="Brannstrom I.O."/>
            <person name="Guillou S."/>
            <person name="Cros-Aarteil S."/>
            <person name="Calhoun S."/>
            <person name="Haridas S."/>
            <person name="Kuo A."/>
            <person name="Mondo S."/>
            <person name="Pangilinan J."/>
            <person name="Riley R."/>
            <person name="LaButti K."/>
            <person name="Andreopoulos B."/>
            <person name="Lipzen A."/>
            <person name="Chen C."/>
            <person name="Yanf M."/>
            <person name="Daum C."/>
            <person name="Ng V."/>
            <person name="Clum A."/>
            <person name="Steindorff A."/>
            <person name="Ohm R."/>
            <person name="Martin F."/>
            <person name="Silar P."/>
            <person name="Natvig D."/>
            <person name="Lalanne C."/>
            <person name="Gautier V."/>
            <person name="Ament-velasquez S.L."/>
            <person name="Kruys A."/>
            <person name="Hutchinson M.I."/>
            <person name="Powell A.J."/>
            <person name="Barry K."/>
            <person name="Miller A.N."/>
            <person name="Grigoriev I.V."/>
            <person name="Debuchy R."/>
            <person name="Gladieux P."/>
            <person name="Thoren M.H."/>
            <person name="Johannesson H."/>
        </authorList>
    </citation>
    <scope>NUCLEOTIDE SEQUENCE</scope>
    <source>
        <strain evidence="2">SMH3391-2</strain>
    </source>
</reference>
<name>A0AA39WHM6_9PEZI</name>
<accession>A0AA39WHM6</accession>
<feature type="transmembrane region" description="Helical" evidence="1">
    <location>
        <begin position="505"/>
        <end position="528"/>
    </location>
</feature>
<dbReference type="PANTHER" id="PTHR47685">
    <property type="entry name" value="MAGNESIUM TRANSPORT PROTEIN CORA"/>
    <property type="match status" value="1"/>
</dbReference>
<evidence type="ECO:0000313" key="3">
    <source>
        <dbReference type="Proteomes" id="UP001174934"/>
    </source>
</evidence>
<gene>
    <name evidence="2" type="ORF">B0T17DRAFT_346871</name>
</gene>
<dbReference type="Pfam" id="PF01544">
    <property type="entry name" value="CorA"/>
    <property type="match status" value="1"/>
</dbReference>
<comment type="caution">
    <text evidence="2">The sequence shown here is derived from an EMBL/GenBank/DDBJ whole genome shotgun (WGS) entry which is preliminary data.</text>
</comment>